<feature type="compositionally biased region" description="Basic and acidic residues" evidence="1">
    <location>
        <begin position="117"/>
        <end position="127"/>
    </location>
</feature>
<evidence type="ECO:0000313" key="4">
    <source>
        <dbReference type="Proteomes" id="UP000305196"/>
    </source>
</evidence>
<dbReference type="EMBL" id="LT615263">
    <property type="protein sequence ID" value="SCO72244.1"/>
    <property type="molecule type" value="Genomic_DNA"/>
</dbReference>
<organism evidence="3 4">
    <name type="scientific">Plasmodium vivax</name>
    <name type="common">malaria parasite P. vivax</name>
    <dbReference type="NCBI Taxonomy" id="5855"/>
    <lineage>
        <taxon>Eukaryota</taxon>
        <taxon>Sar</taxon>
        <taxon>Alveolata</taxon>
        <taxon>Apicomplexa</taxon>
        <taxon>Aconoidasida</taxon>
        <taxon>Haemosporida</taxon>
        <taxon>Plasmodiidae</taxon>
        <taxon>Plasmodium</taxon>
        <taxon>Plasmodium (Plasmodium)</taxon>
    </lineage>
</organism>
<dbReference type="VEuPathDB" id="PlasmoDB:PVX_094715"/>
<feature type="compositionally biased region" description="Basic and acidic residues" evidence="1">
    <location>
        <begin position="374"/>
        <end position="405"/>
    </location>
</feature>
<feature type="domain" description="RNA-editing substrate-binding complex 6 protein" evidence="2">
    <location>
        <begin position="182"/>
        <end position="354"/>
    </location>
</feature>
<feature type="region of interest" description="Disordered" evidence="1">
    <location>
        <begin position="374"/>
        <end position="424"/>
    </location>
</feature>
<reference evidence="3 4" key="1">
    <citation type="submission" date="2016-07" db="EMBL/GenBank/DDBJ databases">
        <authorList>
            <consortium name="Pathogen Informatics"/>
        </authorList>
    </citation>
    <scope>NUCLEOTIDE SEQUENCE [LARGE SCALE GENOMIC DNA]</scope>
</reference>
<dbReference type="AlphaFoldDB" id="A0A1G4HBF2"/>
<feature type="region of interest" description="Disordered" evidence="1">
    <location>
        <begin position="109"/>
        <end position="128"/>
    </location>
</feature>
<dbReference type="InterPro" id="IPR058917">
    <property type="entry name" value="RESC6_dom"/>
</dbReference>
<gene>
    <name evidence="3" type="ORF">PVC01_080014800</name>
</gene>
<dbReference type="VEuPathDB" id="PlasmoDB:PVP01_0810000"/>
<protein>
    <recommendedName>
        <fullName evidence="2">RNA-editing substrate-binding complex 6 protein domain-containing protein</fullName>
    </recommendedName>
</protein>
<evidence type="ECO:0000313" key="3">
    <source>
        <dbReference type="EMBL" id="SCO72244.1"/>
    </source>
</evidence>
<dbReference type="VEuPathDB" id="PlasmoDB:PVW1_080015300"/>
<dbReference type="Proteomes" id="UP000305196">
    <property type="component" value="Chromosome 8"/>
</dbReference>
<name>A0A1G4HBF2_PLAVI</name>
<evidence type="ECO:0000256" key="1">
    <source>
        <dbReference type="SAM" id="MobiDB-lite"/>
    </source>
</evidence>
<proteinExistence type="predicted"/>
<accession>A0A1G4HBF2</accession>
<sequence length="817" mass="94249">MHNCKREGVAQKKPLRSCHLCVAVVEPSCADDSNVNPPFWHMKDILMKFILAKGPHAKRSYERRSGVIGGGMMRSSAIANGAIANGAIANGAIANGAIACGGSPPPRANPACKRMHSHAEAPPRGEDNSSSIINYKMVLGLKRVEINNLSSMCRDFHNIFRIDKQQLVKYTNDILPFVRYLRTSEIVMILHHYAFICYHNVHFYDSVWSQAINRLHDIDCKELALIVYSMGKIKYTNKDMLSFFEKEIKKWATKFTGRDCSLILKGLKCLNYNNEEIYSLIYNRILAIADRLNILDICIILNTHSKSKNVNLNLFETLLDKSLTFYSVLNEQCIGSLLWSVSHANIKAEKYFALLGLRLRMLMHEKFVKEGKLPQKDPFEDDIPRGGKNSREDKPASESKNECPPKGDPQLGGTPASDDLHCEDSQTSRNGCIDDFNYDLFESNNGSDTANESSDLSDHMDNWNFRLSSHTLCKYENVIPSIIYSYGKQKTYMKHNIYVDRTLYNHILNSYSVEQSINSSPQESVYLFDLSRKILKDKHIFANSDGQKKNKLRKYHIKKYYQDIIYIVNNYLPFFLSNIHYNDLKNVLFGIAKIEMPVNKKLLNDIFELIARYVKSNLYKNYELINLARSLSLLPHVKADLWHCIIDCYKNNFIENTSVKNNCYMFYIFSFVSKGLASTKFQDFLILYIREKTAHLSKEDVIHIIKGLINLNYYHQELVKNVTNYVIKNYESFNLIDIVYILKYFTAMHLRNETIFSLFSLTIKKNNTRCNYALISTIAAFYLEMDITPKAIEDILLQEKMSRQKNFTTEEIHCDEE</sequence>
<dbReference type="VEuPathDB" id="PlasmoDB:PVPAM_080022100"/>
<evidence type="ECO:0000259" key="2">
    <source>
        <dbReference type="Pfam" id="PF26188"/>
    </source>
</evidence>
<dbReference type="Pfam" id="PF26188">
    <property type="entry name" value="RESC6"/>
    <property type="match status" value="1"/>
</dbReference>